<sequence>MRIHRILLTCIIASTTRAFYLSFAQYGAAPEIRILHFPNWWNCNPIPSPGATVLGFAIYNNPKQTHYPAGIALFHDPSSQCLGEPVVIVTVSRRSGLFLVDLAELGLDSPYTCWRLYDAAANRYDLQVPAPGTDVYNEVPGLRDRAEEGYGDGSIEDLVFLRNAQTGRWEVVATVRGGPLVDGRYRREFVRRYGEVPGDPSVGQPSKVTPFMKEKLQGWVDEAAAKGPDVKAARYAQYLSDTQEARRPQPQDVDIKVGSMQDMANRLNRPTDVTASSNLDANLLPSPAEVRREQSVLRENIPQYMNEPASPRLQLPEQPAARPWRPRRTRNRVRKPPRLPIPLKVRMRTLLQENVQGQLIIPAPDTLLGQPFGTWSMDPALINAEIAQYVNDVTGKDVELGWALLRAAENRAVQEEDPEARLQAQLEAELGVQQNGGFEDIANAVTPVDSENQDLILGVENEGAGDIAIAGDLQSGVSNRQRSYIEQRLEEEQIESSFQRALRQYYLGSPSEVSVGRDESEELQSDLDDILDGILAQYGRRIGNLGRARRQRSGNAAARGRQSVARTAEIATQTSPERGDVVNNIQPAVNIAEEPISQPPTNSNLQSAVNPDTVDQNAGASAGSQSDSQKFPSPEKLSSQQSRSEDYILRLLRLQNLPSGRTESANSAERLARADLLLGLEPERQPADVNLANLLSTSSPRGGALTGEALRQFRLDVNAAGLSPISGFSLPGTLSGGTGQGPRSSPDEENQEGTGQ</sequence>
<dbReference type="EMBL" id="JAVHNQ010000001">
    <property type="protein sequence ID" value="KAK6358988.1"/>
    <property type="molecule type" value="Genomic_DNA"/>
</dbReference>
<accession>A0AAV9VAW2</accession>
<feature type="region of interest" description="Disordered" evidence="1">
    <location>
        <begin position="546"/>
        <end position="582"/>
    </location>
</feature>
<feature type="compositionally biased region" description="Acidic residues" evidence="1">
    <location>
        <begin position="747"/>
        <end position="756"/>
    </location>
</feature>
<feature type="region of interest" description="Disordered" evidence="1">
    <location>
        <begin position="726"/>
        <end position="756"/>
    </location>
</feature>
<feature type="region of interest" description="Disordered" evidence="1">
    <location>
        <begin position="307"/>
        <end position="327"/>
    </location>
</feature>
<reference evidence="3 4" key="1">
    <citation type="submission" date="2019-10" db="EMBL/GenBank/DDBJ databases">
        <authorList>
            <person name="Palmer J.M."/>
        </authorList>
    </citation>
    <scope>NUCLEOTIDE SEQUENCE [LARGE SCALE GENOMIC DNA]</scope>
    <source>
        <strain evidence="3 4">TWF696</strain>
    </source>
</reference>
<protein>
    <submittedName>
        <fullName evidence="3">Uncharacterized protein</fullName>
    </submittedName>
</protein>
<evidence type="ECO:0000313" key="3">
    <source>
        <dbReference type="EMBL" id="KAK6358988.1"/>
    </source>
</evidence>
<feature type="region of interest" description="Disordered" evidence="1">
    <location>
        <begin position="594"/>
        <end position="643"/>
    </location>
</feature>
<evidence type="ECO:0000256" key="1">
    <source>
        <dbReference type="SAM" id="MobiDB-lite"/>
    </source>
</evidence>
<organism evidence="3 4">
    <name type="scientific">Orbilia brochopaga</name>
    <dbReference type="NCBI Taxonomy" id="3140254"/>
    <lineage>
        <taxon>Eukaryota</taxon>
        <taxon>Fungi</taxon>
        <taxon>Dikarya</taxon>
        <taxon>Ascomycota</taxon>
        <taxon>Pezizomycotina</taxon>
        <taxon>Orbiliomycetes</taxon>
        <taxon>Orbiliales</taxon>
        <taxon>Orbiliaceae</taxon>
        <taxon>Orbilia</taxon>
    </lineage>
</organism>
<evidence type="ECO:0000313" key="4">
    <source>
        <dbReference type="Proteomes" id="UP001375240"/>
    </source>
</evidence>
<name>A0AAV9VAW2_9PEZI</name>
<feature type="compositionally biased region" description="Polar residues" evidence="1">
    <location>
        <begin position="599"/>
        <end position="614"/>
    </location>
</feature>
<gene>
    <name evidence="3" type="ORF">TWF696_000160</name>
</gene>
<comment type="caution">
    <text evidence="3">The sequence shown here is derived from an EMBL/GenBank/DDBJ whole genome shotgun (WGS) entry which is preliminary data.</text>
</comment>
<evidence type="ECO:0000256" key="2">
    <source>
        <dbReference type="SAM" id="SignalP"/>
    </source>
</evidence>
<feature type="chain" id="PRO_5043395926" evidence="2">
    <location>
        <begin position="19"/>
        <end position="756"/>
    </location>
</feature>
<dbReference type="Proteomes" id="UP001375240">
    <property type="component" value="Unassembled WGS sequence"/>
</dbReference>
<proteinExistence type="predicted"/>
<keyword evidence="4" id="KW-1185">Reference proteome</keyword>
<keyword evidence="2" id="KW-0732">Signal</keyword>
<dbReference type="AlphaFoldDB" id="A0AAV9VAW2"/>
<feature type="signal peptide" evidence="2">
    <location>
        <begin position="1"/>
        <end position="18"/>
    </location>
</feature>
<feature type="compositionally biased region" description="Low complexity" evidence="1">
    <location>
        <begin position="615"/>
        <end position="629"/>
    </location>
</feature>